<feature type="region of interest" description="Disordered" evidence="14">
    <location>
        <begin position="259"/>
        <end position="279"/>
    </location>
</feature>
<evidence type="ECO:0000256" key="12">
    <source>
        <dbReference type="ARBA" id="ARBA00023306"/>
    </source>
</evidence>
<evidence type="ECO:0000256" key="6">
    <source>
        <dbReference type="ARBA" id="ARBA00022741"/>
    </source>
</evidence>
<dbReference type="PROSITE" id="PS50901">
    <property type="entry name" value="FTSK"/>
    <property type="match status" value="1"/>
</dbReference>
<sequence length="898" mass="100229">MFLFYFIAIVVGGFGLMGSWGKEIFDFSFNIFGLLAFALPIALAYATYLYHKDPKITFRKIELCLTSILAGMICLITQNLFLGDTYGVIGDSIIQTLKPFLGGFGIFLLCFLGANLCFISFYSSKHFPPFYKKAYHHISIFAMQGFELMLTTIKMLMQRFKHKPKPQEKNLDLPILQTPQMPNLENLKDKPPFQTHTPPPLTQNIDLTPITPPTPEKTNILPFLNKKKENPMDEKDIKIQEYIVTKKLQQQPTQIKIVDEDTRPQETTENPFSHIDLSQFLNSNLSSTGDLLQKIKQETEPKTQTPQTTHPAPQDLEPLSTTETIVPPTTQSPTTPPQDLSTIEPPSIPNPFQEASPTESPLADSPLQETPLVETSPIETRESPLAGSTPTEFSKERLAKPQKPLPTRPHITSLAENEALLQNIDKGVLEIPKDYKLPPIDLLSLPPSTTPIQADENEIDSKIDKLLEKLNIFKIEGDVDRTYSGPLITTLEFRPAANVKVSRIQNLENDLAMALEAQSIRIQAPIPGKSVVGIEIPNSSMQTIYLREIFESEIFKNSASPLTLALGKDVVGNPFVTDLKKLPHLLIAGTTGSGKSVGVNAMILSLLYRNSPDDLKLLMVDPKMVEFMPYSDLPHLITPIITDPKKAVIGLGNAVKEMERRYTLMSQTRTKEILSYNQKAEEEGFEKFPYFIIIIDELADLMMTAGKDVEYSLARIAQMGRASGMHLIIATQSPRADVLTGIIKTNLPSRLSYKVGGRIDSSIIGCVGAETLLGRGDMLFTPPGSSGLVRLHAPWSSENEVNQIVEYIKSQREVIYDPEFAPEEKEAFGAIDPSELDSEMTELIQKAQEIILRDRKTSASYLQRRLNLGYNKASNIIEHLEQIGFLSSPNNKGIREIL</sequence>
<dbReference type="Gene3D" id="3.40.50.300">
    <property type="entry name" value="P-loop containing nucleotide triphosphate hydrolases"/>
    <property type="match status" value="1"/>
</dbReference>
<comment type="subcellular location">
    <subcellularLocation>
        <location evidence="1">Cell membrane</location>
        <topology evidence="1">Multi-pass membrane protein</topology>
    </subcellularLocation>
</comment>
<feature type="region of interest" description="Disordered" evidence="14">
    <location>
        <begin position="299"/>
        <end position="408"/>
    </location>
</feature>
<proteinExistence type="inferred from homology"/>
<feature type="transmembrane region" description="Helical" evidence="15">
    <location>
        <begin position="63"/>
        <end position="81"/>
    </location>
</feature>
<evidence type="ECO:0000313" key="18">
    <source>
        <dbReference type="Proteomes" id="UP000092884"/>
    </source>
</evidence>
<dbReference type="Pfam" id="PF09397">
    <property type="entry name" value="FtsK_gamma"/>
    <property type="match status" value="1"/>
</dbReference>
<keyword evidence="12" id="KW-0131">Cell cycle</keyword>
<dbReference type="InterPro" id="IPR041027">
    <property type="entry name" value="FtsK_alpha"/>
</dbReference>
<keyword evidence="10" id="KW-0238">DNA-binding</keyword>
<evidence type="ECO:0000259" key="16">
    <source>
        <dbReference type="PROSITE" id="PS50901"/>
    </source>
</evidence>
<keyword evidence="5 15" id="KW-0812">Transmembrane</keyword>
<feature type="compositionally biased region" description="Low complexity" evidence="14">
    <location>
        <begin position="327"/>
        <end position="342"/>
    </location>
</feature>
<accession>A0A1B1U6M0</accession>
<dbReference type="Pfam" id="PF13491">
    <property type="entry name" value="FtsK_4TM"/>
    <property type="match status" value="1"/>
</dbReference>
<dbReference type="InterPro" id="IPR050206">
    <property type="entry name" value="FtsK/SpoIIIE/SftA"/>
</dbReference>
<evidence type="ECO:0000256" key="11">
    <source>
        <dbReference type="ARBA" id="ARBA00023136"/>
    </source>
</evidence>
<gene>
    <name evidence="17" type="ORF">BBW65_06090</name>
</gene>
<dbReference type="SUPFAM" id="SSF46785">
    <property type="entry name" value="Winged helix' DNA-binding domain"/>
    <property type="match status" value="1"/>
</dbReference>
<dbReference type="InterPro" id="IPR018541">
    <property type="entry name" value="Ftsk_gamma"/>
</dbReference>
<dbReference type="GO" id="GO:0003677">
    <property type="term" value="F:DNA binding"/>
    <property type="evidence" value="ECO:0007669"/>
    <property type="project" value="UniProtKB-KW"/>
</dbReference>
<keyword evidence="3" id="KW-1003">Cell membrane</keyword>
<dbReference type="PANTHER" id="PTHR22683:SF41">
    <property type="entry name" value="DNA TRANSLOCASE FTSK"/>
    <property type="match status" value="1"/>
</dbReference>
<dbReference type="InterPro" id="IPR027417">
    <property type="entry name" value="P-loop_NTPase"/>
</dbReference>
<reference evidence="18" key="1">
    <citation type="submission" date="2016-07" db="EMBL/GenBank/DDBJ databases">
        <authorList>
            <person name="Florea S."/>
            <person name="Webb J.S."/>
            <person name="Jaromczyk J."/>
            <person name="Schardl C.L."/>
        </authorList>
    </citation>
    <scope>NUCLEOTIDE SEQUENCE [LARGE SCALE GENOMIC DNA]</scope>
    <source>
        <strain evidence="18">MIT 01-6242</strain>
    </source>
</reference>
<dbReference type="InterPro" id="IPR025199">
    <property type="entry name" value="FtsK_4TM"/>
</dbReference>
<feature type="binding site" evidence="13">
    <location>
        <begin position="589"/>
        <end position="596"/>
    </location>
    <ligand>
        <name>ATP</name>
        <dbReference type="ChEBI" id="CHEBI:30616"/>
    </ligand>
</feature>
<keyword evidence="9 15" id="KW-1133">Transmembrane helix</keyword>
<dbReference type="Proteomes" id="UP000092884">
    <property type="component" value="Chromosome"/>
</dbReference>
<dbReference type="InterPro" id="IPR036388">
    <property type="entry name" value="WH-like_DNA-bd_sf"/>
</dbReference>
<dbReference type="SMART" id="SM00843">
    <property type="entry name" value="Ftsk_gamma"/>
    <property type="match status" value="1"/>
</dbReference>
<evidence type="ECO:0000256" key="15">
    <source>
        <dbReference type="SAM" id="Phobius"/>
    </source>
</evidence>
<dbReference type="Pfam" id="PF01580">
    <property type="entry name" value="FtsK_SpoIIIE"/>
    <property type="match status" value="1"/>
</dbReference>
<feature type="transmembrane region" description="Helical" evidence="15">
    <location>
        <begin position="134"/>
        <end position="157"/>
    </location>
</feature>
<feature type="domain" description="FtsK" evidence="16">
    <location>
        <begin position="572"/>
        <end position="762"/>
    </location>
</feature>
<dbReference type="InterPro" id="IPR002543">
    <property type="entry name" value="FtsK_dom"/>
</dbReference>
<dbReference type="EMBL" id="CP016503">
    <property type="protein sequence ID" value="ANV98390.1"/>
    <property type="molecule type" value="Genomic_DNA"/>
</dbReference>
<evidence type="ECO:0000256" key="3">
    <source>
        <dbReference type="ARBA" id="ARBA00022475"/>
    </source>
</evidence>
<keyword evidence="6 13" id="KW-0547">Nucleotide-binding</keyword>
<dbReference type="STRING" id="222136.BBW65_06090"/>
<name>A0A1B1U6M0_9HELI</name>
<dbReference type="OrthoDB" id="9807790at2"/>
<dbReference type="GO" id="GO:0051301">
    <property type="term" value="P:cell division"/>
    <property type="evidence" value="ECO:0007669"/>
    <property type="project" value="UniProtKB-KW"/>
</dbReference>
<feature type="transmembrane region" description="Helical" evidence="15">
    <location>
        <begin position="31"/>
        <end position="51"/>
    </location>
</feature>
<feature type="transmembrane region" description="Helical" evidence="15">
    <location>
        <begin position="101"/>
        <end position="122"/>
    </location>
</feature>
<evidence type="ECO:0000256" key="2">
    <source>
        <dbReference type="ARBA" id="ARBA00006474"/>
    </source>
</evidence>
<dbReference type="PANTHER" id="PTHR22683">
    <property type="entry name" value="SPORULATION PROTEIN RELATED"/>
    <property type="match status" value="1"/>
</dbReference>
<protein>
    <recommendedName>
        <fullName evidence="16">FtsK domain-containing protein</fullName>
    </recommendedName>
</protein>
<evidence type="ECO:0000313" key="17">
    <source>
        <dbReference type="EMBL" id="ANV98390.1"/>
    </source>
</evidence>
<dbReference type="KEGG" id="het:BBW65_06090"/>
<comment type="similarity">
    <text evidence="2">Belongs to the FtsK/SpoIIIE/SftA family.</text>
</comment>
<keyword evidence="11 15" id="KW-0472">Membrane</keyword>
<dbReference type="GO" id="GO:0007059">
    <property type="term" value="P:chromosome segregation"/>
    <property type="evidence" value="ECO:0007669"/>
    <property type="project" value="UniProtKB-KW"/>
</dbReference>
<dbReference type="CDD" id="cd01127">
    <property type="entry name" value="TrwB_TraG_TraD_VirD4"/>
    <property type="match status" value="1"/>
</dbReference>
<feature type="region of interest" description="Disordered" evidence="14">
    <location>
        <begin position="196"/>
        <end position="220"/>
    </location>
</feature>
<dbReference type="Pfam" id="PF17854">
    <property type="entry name" value="FtsK_alpha"/>
    <property type="match status" value="1"/>
</dbReference>
<keyword evidence="8 13" id="KW-0067">ATP-binding</keyword>
<evidence type="ECO:0000256" key="8">
    <source>
        <dbReference type="ARBA" id="ARBA00022840"/>
    </source>
</evidence>
<dbReference type="Gene3D" id="1.10.10.10">
    <property type="entry name" value="Winged helix-like DNA-binding domain superfamily/Winged helix DNA-binding domain"/>
    <property type="match status" value="1"/>
</dbReference>
<evidence type="ECO:0000256" key="5">
    <source>
        <dbReference type="ARBA" id="ARBA00022692"/>
    </source>
</evidence>
<keyword evidence="4" id="KW-0132">Cell division</keyword>
<evidence type="ECO:0000256" key="4">
    <source>
        <dbReference type="ARBA" id="ARBA00022618"/>
    </source>
</evidence>
<evidence type="ECO:0000256" key="14">
    <source>
        <dbReference type="SAM" id="MobiDB-lite"/>
    </source>
</evidence>
<dbReference type="InterPro" id="IPR036390">
    <property type="entry name" value="WH_DNA-bd_sf"/>
</dbReference>
<evidence type="ECO:0000256" key="9">
    <source>
        <dbReference type="ARBA" id="ARBA00022989"/>
    </source>
</evidence>
<evidence type="ECO:0000256" key="13">
    <source>
        <dbReference type="PROSITE-ProRule" id="PRU00289"/>
    </source>
</evidence>
<keyword evidence="18" id="KW-1185">Reference proteome</keyword>
<dbReference type="Gene3D" id="3.30.980.40">
    <property type="match status" value="1"/>
</dbReference>
<keyword evidence="7" id="KW-0159">Chromosome partition</keyword>
<evidence type="ECO:0000256" key="1">
    <source>
        <dbReference type="ARBA" id="ARBA00004651"/>
    </source>
</evidence>
<evidence type="ECO:0000256" key="7">
    <source>
        <dbReference type="ARBA" id="ARBA00022829"/>
    </source>
</evidence>
<organism evidence="17 18">
    <name type="scientific">Helicobacter enhydrae</name>
    <dbReference type="NCBI Taxonomy" id="222136"/>
    <lineage>
        <taxon>Bacteria</taxon>
        <taxon>Pseudomonadati</taxon>
        <taxon>Campylobacterota</taxon>
        <taxon>Epsilonproteobacteria</taxon>
        <taxon>Campylobacterales</taxon>
        <taxon>Helicobacteraceae</taxon>
        <taxon>Helicobacter</taxon>
    </lineage>
</organism>
<dbReference type="AlphaFoldDB" id="A0A1B1U6M0"/>
<dbReference type="GO" id="GO:0005886">
    <property type="term" value="C:plasma membrane"/>
    <property type="evidence" value="ECO:0007669"/>
    <property type="project" value="UniProtKB-SubCell"/>
</dbReference>
<dbReference type="SUPFAM" id="SSF52540">
    <property type="entry name" value="P-loop containing nucleoside triphosphate hydrolases"/>
    <property type="match status" value="1"/>
</dbReference>
<evidence type="ECO:0000256" key="10">
    <source>
        <dbReference type="ARBA" id="ARBA00023125"/>
    </source>
</evidence>
<dbReference type="GO" id="GO:0005524">
    <property type="term" value="F:ATP binding"/>
    <property type="evidence" value="ECO:0007669"/>
    <property type="project" value="UniProtKB-UniRule"/>
</dbReference>